<dbReference type="PRINTS" id="PR00195">
    <property type="entry name" value="DYNAMIN"/>
</dbReference>
<dbReference type="GO" id="GO:0008017">
    <property type="term" value="F:microtubule binding"/>
    <property type="evidence" value="ECO:0007669"/>
    <property type="project" value="TreeGrafter"/>
</dbReference>
<dbReference type="AlphaFoldDB" id="A0A0L0FUI5"/>
<dbReference type="GeneID" id="25907925"/>
<reference evidence="2 3" key="1">
    <citation type="submission" date="2011-02" db="EMBL/GenBank/DDBJ databases">
        <title>The Genome Sequence of Sphaeroforma arctica JP610.</title>
        <authorList>
            <consortium name="The Broad Institute Genome Sequencing Platform"/>
            <person name="Russ C."/>
            <person name="Cuomo C."/>
            <person name="Young S.K."/>
            <person name="Zeng Q."/>
            <person name="Gargeya S."/>
            <person name="Alvarado L."/>
            <person name="Berlin A."/>
            <person name="Chapman S.B."/>
            <person name="Chen Z."/>
            <person name="Freedman E."/>
            <person name="Gellesch M."/>
            <person name="Goldberg J."/>
            <person name="Griggs A."/>
            <person name="Gujja S."/>
            <person name="Heilman E."/>
            <person name="Heiman D."/>
            <person name="Howarth C."/>
            <person name="Mehta T."/>
            <person name="Neiman D."/>
            <person name="Pearson M."/>
            <person name="Roberts A."/>
            <person name="Saif S."/>
            <person name="Shea T."/>
            <person name="Shenoy N."/>
            <person name="Sisk P."/>
            <person name="Stolte C."/>
            <person name="Sykes S."/>
            <person name="White J."/>
            <person name="Yandava C."/>
            <person name="Burger G."/>
            <person name="Gray M.W."/>
            <person name="Holland P.W.H."/>
            <person name="King N."/>
            <person name="Lang F.B.F."/>
            <person name="Roger A.J."/>
            <person name="Ruiz-Trillo I."/>
            <person name="Haas B."/>
            <person name="Nusbaum C."/>
            <person name="Birren B."/>
        </authorList>
    </citation>
    <scope>NUCLEOTIDE SEQUENCE [LARGE SCALE GENOMIC DNA]</scope>
    <source>
        <strain evidence="2 3">JP610</strain>
    </source>
</reference>
<dbReference type="Pfam" id="PF00350">
    <property type="entry name" value="Dynamin_N"/>
    <property type="match status" value="1"/>
</dbReference>
<accession>A0A0L0FUI5</accession>
<keyword evidence="3" id="KW-1185">Reference proteome</keyword>
<feature type="domain" description="Dynamin N-terminal" evidence="1">
    <location>
        <begin position="44"/>
        <end position="243"/>
    </location>
</feature>
<dbReference type="Gene3D" id="3.40.50.300">
    <property type="entry name" value="P-loop containing nucleotide triphosphate hydrolases"/>
    <property type="match status" value="1"/>
</dbReference>
<dbReference type="GO" id="GO:0005874">
    <property type="term" value="C:microtubule"/>
    <property type="evidence" value="ECO:0007669"/>
    <property type="project" value="TreeGrafter"/>
</dbReference>
<dbReference type="InterPro" id="IPR045063">
    <property type="entry name" value="Dynamin_N"/>
</dbReference>
<dbReference type="SUPFAM" id="SSF52540">
    <property type="entry name" value="P-loop containing nucleoside triphosphate hydrolases"/>
    <property type="match status" value="1"/>
</dbReference>
<dbReference type="RefSeq" id="XP_014154113.1">
    <property type="nucleotide sequence ID" value="XM_014298638.1"/>
</dbReference>
<dbReference type="eggNOG" id="KOG0446">
    <property type="taxonomic scope" value="Eukaryota"/>
</dbReference>
<sequence length="565" mass="63621">MCIAPSTTDDGLTAVLSNGVYGEILRAFDQLKLKDSTLHVPKFVVVGDENVGKSSTLERIAEYKIFPTGVGFTTRMITKLMLRHTDKDDQVTIRVVNRNSGNIARDNLDKLYELNIPVGNDYRNGETDIREHVLEIINKFTIQTGDNLTKQDVEMDHEFQVEVQSSRVTTLDLYDMPGIVSDPPNVAKNTRRLTMGQLTDPNVIAICVLSAQTNLRNFNILNQIREANERRAGETLRAIGVLTHVDKSTPERVRKMIGDFLPRSPLQSLIPLINEDTNPIDDRSNGYTENDFQDAGSAALVQHLDSELRTYMRDFWLGEQKQKLQRCREDVNNKISALGAVADTDMYKNLIAATVHTVIKQHFRTILENLQIDSQMFATALSGPNAFGSTDITFSCVPTDRLNKIRFCCFWKSRISDKMSSLISLMMDKVKLRLSSTSLKAVLISGISQQYVVSRFSAIPGFVESLFEEQLNMERSSISSIMNDIAPIFKAPNNISGIRNELTDVLVEHIFAPVLLWFENPAFVRTLMGHSDCWADDNDSKRLELQAKLVHIEEAEQVIESLNDS</sequence>
<name>A0A0L0FUI5_9EUKA</name>
<organism evidence="2 3">
    <name type="scientific">Sphaeroforma arctica JP610</name>
    <dbReference type="NCBI Taxonomy" id="667725"/>
    <lineage>
        <taxon>Eukaryota</taxon>
        <taxon>Ichthyosporea</taxon>
        <taxon>Ichthyophonida</taxon>
        <taxon>Sphaeroforma</taxon>
    </lineage>
</organism>
<dbReference type="PANTHER" id="PTHR11566">
    <property type="entry name" value="DYNAMIN"/>
    <property type="match status" value="1"/>
</dbReference>
<proteinExistence type="predicted"/>
<dbReference type="Proteomes" id="UP000054560">
    <property type="component" value="Unassembled WGS sequence"/>
</dbReference>
<dbReference type="PANTHER" id="PTHR11566:SF21">
    <property type="entry name" value="DYNAMIN RELATED PROTEIN 1, ISOFORM A"/>
    <property type="match status" value="1"/>
</dbReference>
<dbReference type="InterPro" id="IPR027417">
    <property type="entry name" value="P-loop_NTPase"/>
</dbReference>
<protein>
    <recommendedName>
        <fullName evidence="1">Dynamin N-terminal domain-containing protein</fullName>
    </recommendedName>
</protein>
<gene>
    <name evidence="2" type="ORF">SARC_07421</name>
</gene>
<dbReference type="GO" id="GO:0016020">
    <property type="term" value="C:membrane"/>
    <property type="evidence" value="ECO:0007669"/>
    <property type="project" value="TreeGrafter"/>
</dbReference>
<evidence type="ECO:0000259" key="1">
    <source>
        <dbReference type="Pfam" id="PF00350"/>
    </source>
</evidence>
<dbReference type="EMBL" id="KQ242184">
    <property type="protein sequence ID" value="KNC80211.1"/>
    <property type="molecule type" value="Genomic_DNA"/>
</dbReference>
<dbReference type="GO" id="GO:0003924">
    <property type="term" value="F:GTPase activity"/>
    <property type="evidence" value="ECO:0007669"/>
    <property type="project" value="TreeGrafter"/>
</dbReference>
<dbReference type="InterPro" id="IPR022812">
    <property type="entry name" value="Dynamin"/>
</dbReference>
<dbReference type="OrthoDB" id="5061070at2759"/>
<evidence type="ECO:0000313" key="3">
    <source>
        <dbReference type="Proteomes" id="UP000054560"/>
    </source>
</evidence>
<dbReference type="STRING" id="667725.A0A0L0FUI5"/>
<dbReference type="GO" id="GO:0005737">
    <property type="term" value="C:cytoplasm"/>
    <property type="evidence" value="ECO:0007669"/>
    <property type="project" value="TreeGrafter"/>
</dbReference>
<evidence type="ECO:0000313" key="2">
    <source>
        <dbReference type="EMBL" id="KNC80211.1"/>
    </source>
</evidence>